<gene>
    <name evidence="1" type="ORF">GAB14E_0711</name>
</gene>
<dbReference type="PATRIC" id="fig|28229.3.peg.3920"/>
<dbReference type="AlphaFoldDB" id="A0A099KIV1"/>
<reference evidence="1 2" key="1">
    <citation type="submission" date="2014-08" db="EMBL/GenBank/DDBJ databases">
        <title>Genomic and Phenotypic Diversity of Colwellia psychrerythraea strains from Disparate Marine Basins.</title>
        <authorList>
            <person name="Techtmann S.M."/>
            <person name="Stelling S.C."/>
            <person name="Utturkar S.M."/>
            <person name="Alshibli N."/>
            <person name="Harris A."/>
            <person name="Brown S.D."/>
            <person name="Hazen T.C."/>
        </authorList>
    </citation>
    <scope>NUCLEOTIDE SEQUENCE [LARGE SCALE GENOMIC DNA]</scope>
    <source>
        <strain evidence="1 2">GAB14E</strain>
    </source>
</reference>
<accession>A0A099KIV1</accession>
<dbReference type="RefSeq" id="WP_033083883.1">
    <property type="nucleotide sequence ID" value="NZ_JQEC01000055.1"/>
</dbReference>
<evidence type="ECO:0000313" key="1">
    <source>
        <dbReference type="EMBL" id="KGJ89518.1"/>
    </source>
</evidence>
<name>A0A099KIV1_COLPS</name>
<protein>
    <submittedName>
        <fullName evidence="1">Uncharacterized protein</fullName>
    </submittedName>
</protein>
<comment type="caution">
    <text evidence="1">The sequence shown here is derived from an EMBL/GenBank/DDBJ whole genome shotgun (WGS) entry which is preliminary data.</text>
</comment>
<dbReference type="EMBL" id="JQEC01000055">
    <property type="protein sequence ID" value="KGJ89518.1"/>
    <property type="molecule type" value="Genomic_DNA"/>
</dbReference>
<organism evidence="1 2">
    <name type="scientific">Colwellia psychrerythraea</name>
    <name type="common">Vibrio psychroerythus</name>
    <dbReference type="NCBI Taxonomy" id="28229"/>
    <lineage>
        <taxon>Bacteria</taxon>
        <taxon>Pseudomonadati</taxon>
        <taxon>Pseudomonadota</taxon>
        <taxon>Gammaproteobacteria</taxon>
        <taxon>Alteromonadales</taxon>
        <taxon>Colwelliaceae</taxon>
        <taxon>Colwellia</taxon>
    </lineage>
</organism>
<evidence type="ECO:0000313" key="2">
    <source>
        <dbReference type="Proteomes" id="UP000029868"/>
    </source>
</evidence>
<proteinExistence type="predicted"/>
<dbReference type="Proteomes" id="UP000029868">
    <property type="component" value="Unassembled WGS sequence"/>
</dbReference>
<sequence length="72" mass="8206">MEELTGKQIKARAYYSKNAEKIKAQKRDGYSKSVSRIVTPKVKPSLTLKVIDKRKHNPKPKYAVAQSFVINT</sequence>